<evidence type="ECO:0000259" key="3">
    <source>
        <dbReference type="Pfam" id="PF01364"/>
    </source>
</evidence>
<evidence type="ECO:0000256" key="1">
    <source>
        <dbReference type="ARBA" id="ARBA00022729"/>
    </source>
</evidence>
<accession>A0ABW4Z969</accession>
<keyword evidence="5" id="KW-1185">Reference proteome</keyword>
<protein>
    <submittedName>
        <fullName evidence="4">C25 family cysteine peptidase</fullName>
    </submittedName>
</protein>
<dbReference type="SUPFAM" id="SSF49899">
    <property type="entry name" value="Concanavalin A-like lectins/glucanases"/>
    <property type="match status" value="1"/>
</dbReference>
<feature type="chain" id="PRO_5047502431" evidence="2">
    <location>
        <begin position="21"/>
        <end position="972"/>
    </location>
</feature>
<evidence type="ECO:0000313" key="5">
    <source>
        <dbReference type="Proteomes" id="UP001597389"/>
    </source>
</evidence>
<dbReference type="InterPro" id="IPR029030">
    <property type="entry name" value="Caspase-like_dom_sf"/>
</dbReference>
<dbReference type="InterPro" id="IPR029031">
    <property type="entry name" value="Gingipain_N_sf"/>
</dbReference>
<gene>
    <name evidence="4" type="ORF">ACFSW8_06030</name>
</gene>
<proteinExistence type="predicted"/>
<evidence type="ECO:0000256" key="2">
    <source>
        <dbReference type="SAM" id="SignalP"/>
    </source>
</evidence>
<feature type="signal peptide" evidence="2">
    <location>
        <begin position="1"/>
        <end position="20"/>
    </location>
</feature>
<feature type="domain" description="Gingipain" evidence="3">
    <location>
        <begin position="67"/>
        <end position="459"/>
    </location>
</feature>
<dbReference type="Gene3D" id="3.40.50.1460">
    <property type="match status" value="1"/>
</dbReference>
<name>A0ABW4Z969_9BACT</name>
<dbReference type="Proteomes" id="UP001597389">
    <property type="component" value="Unassembled WGS sequence"/>
</dbReference>
<dbReference type="SUPFAM" id="SSF52129">
    <property type="entry name" value="Caspase-like"/>
    <property type="match status" value="1"/>
</dbReference>
<dbReference type="InterPro" id="IPR013320">
    <property type="entry name" value="ConA-like_dom_sf"/>
</dbReference>
<dbReference type="Gene3D" id="3.40.50.10390">
    <property type="entry name" value="Gingipain r, domain 1"/>
    <property type="match status" value="1"/>
</dbReference>
<comment type="caution">
    <text evidence="4">The sequence shown here is derived from an EMBL/GenBank/DDBJ whole genome shotgun (WGS) entry which is preliminary data.</text>
</comment>
<dbReference type="InterPro" id="IPR013783">
    <property type="entry name" value="Ig-like_fold"/>
</dbReference>
<dbReference type="InterPro" id="IPR001769">
    <property type="entry name" value="Gingipain"/>
</dbReference>
<reference evidence="5" key="1">
    <citation type="journal article" date="2019" name="Int. J. Syst. Evol. Microbiol.">
        <title>The Global Catalogue of Microorganisms (GCM) 10K type strain sequencing project: providing services to taxonomists for standard genome sequencing and annotation.</title>
        <authorList>
            <consortium name="The Broad Institute Genomics Platform"/>
            <consortium name="The Broad Institute Genome Sequencing Center for Infectious Disease"/>
            <person name="Wu L."/>
            <person name="Ma J."/>
        </authorList>
    </citation>
    <scope>NUCLEOTIDE SEQUENCE [LARGE SCALE GENOMIC DNA]</scope>
    <source>
        <strain evidence="5">CCUG 57942</strain>
    </source>
</reference>
<dbReference type="RefSeq" id="WP_377089099.1">
    <property type="nucleotide sequence ID" value="NZ_JBHSJL010000014.1"/>
</dbReference>
<dbReference type="EMBL" id="JBHUJB010000025">
    <property type="protein sequence ID" value="MFD2158450.1"/>
    <property type="molecule type" value="Genomic_DNA"/>
</dbReference>
<dbReference type="Gene3D" id="2.60.120.200">
    <property type="match status" value="1"/>
</dbReference>
<evidence type="ECO:0000313" key="4">
    <source>
        <dbReference type="EMBL" id="MFD2158450.1"/>
    </source>
</evidence>
<organism evidence="4 5">
    <name type="scientific">Rubritalea tangerina</name>
    <dbReference type="NCBI Taxonomy" id="430798"/>
    <lineage>
        <taxon>Bacteria</taxon>
        <taxon>Pseudomonadati</taxon>
        <taxon>Verrucomicrobiota</taxon>
        <taxon>Verrucomicrobiia</taxon>
        <taxon>Verrucomicrobiales</taxon>
        <taxon>Rubritaleaceae</taxon>
        <taxon>Rubritalea</taxon>
    </lineage>
</organism>
<dbReference type="Gene3D" id="2.60.40.10">
    <property type="entry name" value="Immunoglobulins"/>
    <property type="match status" value="1"/>
</dbReference>
<keyword evidence="1 2" id="KW-0732">Signal</keyword>
<dbReference type="Pfam" id="PF01364">
    <property type="entry name" value="Peptidase_C25"/>
    <property type="match status" value="1"/>
</dbReference>
<sequence>MTKIHISSLIGLLGGAVAHASTGSAMVTKDVSKIDEAVQAAQPLYSQSGTLKSLVPEKMKAGQTGYLIATSEYIKTHSKALAAFIKHKESRGFKVHVATEKDWGVVESGKGRKQADRVHQWMQENYKKLNLLYTLIIENPHPDEGLIPMAKFKPRKYKVPAPEAKKDYAKYLKYKDKPRTEDGKYLLYDGSDPSDYYYADLTSNWDANGNSILAEKADYATGEIDCVAEVYVGRIPYYGEDHAYSNLAGVDKILRRTIEYELGANGDTAWRNDIFYVGGADKRFKKIQDQFLPYSGGRLETYRVSQGYGYEPTSSKWNGEIIQAALNADKPYGFINFQEHGSPTSMAGQMSTAKAKELKRTQPSYVYLGGCDVASPEHSDNVTNALFNHIGIAAVGATRSVTSMGGDDDTDSAAGYERLYFGQSTGEAHWRLLSDYADGMKKVGASNFLMNLMGDPSVVVMPKVNEDPLVVGPNMDVLKFRHQEKNRTPIGYTMVVRNQSSQEQQYTVHTSGALIAEDESFKLAPYSSRKLRVLFNDAHQLSVGEHSGSLEVKTLERTVERQFVLDVYARTTVLNLAFNTPAERKILGIDAKGEKAEMIKKYLAERSGDDFVSLPKGTRGDLSRTKVVPGESDVTVAARLRYETAAKGQLQFFKFGKTFECFDASILDGKFYVIFRTVKGLAEKETEGRIEVPAPAAGEWFDMVASVNRSAKTMTLIVNGKRYTAAFAPEVGQGLAFDKIRFGYGKNRSAINIDAFTIFDYALGEREVQTLASGDIIKQSYPKNGDKANPQGVNVSWNYSGKKENQRFVVVYATDASFSDRKYIETNDSNALLADLSDNTTYFWKVGFVKNGNKSFPWESYTTFTTDGSIQDVEVTINDQRQLRAATVGDNNFSEKLTKCVTALLPPDSKGRRKKAELFFTKLEGEDWLRCHSDGTLTTNFGAPKAGEYRFKFSVSTRYGIPKTFEKTIIAK</sequence>